<dbReference type="RefSeq" id="XP_003292512.1">
    <property type="nucleotide sequence ID" value="XM_003292464.1"/>
</dbReference>
<dbReference type="Proteomes" id="UP000001064">
    <property type="component" value="Unassembled WGS sequence"/>
</dbReference>
<reference evidence="2" key="1">
    <citation type="journal article" date="2011" name="Genome Biol.">
        <title>Comparative genomics of the social amoebae Dictyostelium discoideum and Dictyostelium purpureum.</title>
        <authorList>
            <consortium name="US DOE Joint Genome Institute (JGI-PGF)"/>
            <person name="Sucgang R."/>
            <person name="Kuo A."/>
            <person name="Tian X."/>
            <person name="Salerno W."/>
            <person name="Parikh A."/>
            <person name="Feasley C.L."/>
            <person name="Dalin E."/>
            <person name="Tu H."/>
            <person name="Huang E."/>
            <person name="Barry K."/>
            <person name="Lindquist E."/>
            <person name="Shapiro H."/>
            <person name="Bruce D."/>
            <person name="Schmutz J."/>
            <person name="Salamov A."/>
            <person name="Fey P."/>
            <person name="Gaudet P."/>
            <person name="Anjard C."/>
            <person name="Babu M.M."/>
            <person name="Basu S."/>
            <person name="Bushmanova Y."/>
            <person name="van der Wel H."/>
            <person name="Katoh-Kurasawa M."/>
            <person name="Dinh C."/>
            <person name="Coutinho P.M."/>
            <person name="Saito T."/>
            <person name="Elias M."/>
            <person name="Schaap P."/>
            <person name="Kay R.R."/>
            <person name="Henrissat B."/>
            <person name="Eichinger L."/>
            <person name="Rivero F."/>
            <person name="Putnam N.H."/>
            <person name="West C.M."/>
            <person name="Loomis W.F."/>
            <person name="Chisholm R.L."/>
            <person name="Shaulsky G."/>
            <person name="Strassmann J.E."/>
            <person name="Queller D.C."/>
            <person name="Kuspa A."/>
            <person name="Grigoriev I.V."/>
        </authorList>
    </citation>
    <scope>NUCLEOTIDE SEQUENCE [LARGE SCALE GENOMIC DNA]</scope>
    <source>
        <strain evidence="2">QSDP1</strain>
    </source>
</reference>
<dbReference type="AlphaFoldDB" id="F0ZYL3"/>
<dbReference type="GeneID" id="10508319"/>
<proteinExistence type="predicted"/>
<evidence type="ECO:0000313" key="1">
    <source>
        <dbReference type="EMBL" id="EGC30961.1"/>
    </source>
</evidence>
<sequence>MNPNCNQVLKEEKEGICDNKPVIKNTLENPSQNLEYKLKISYIINEPTAPLKALTILRRTENKKFGFGLLFKKIWHFYKACHGQRLFSIKTYQGLFSIKNIKHYVSLNISRI</sequence>
<gene>
    <name evidence="1" type="ORF">DICPUDRAFT_83122</name>
</gene>
<name>F0ZYL3_DICPU</name>
<protein>
    <submittedName>
        <fullName evidence="1">Uncharacterized protein</fullName>
    </submittedName>
</protein>
<dbReference type="EMBL" id="GL871287">
    <property type="protein sequence ID" value="EGC30961.1"/>
    <property type="molecule type" value="Genomic_DNA"/>
</dbReference>
<organism evidence="1 2">
    <name type="scientific">Dictyostelium purpureum</name>
    <name type="common">Slime mold</name>
    <dbReference type="NCBI Taxonomy" id="5786"/>
    <lineage>
        <taxon>Eukaryota</taxon>
        <taxon>Amoebozoa</taxon>
        <taxon>Evosea</taxon>
        <taxon>Eumycetozoa</taxon>
        <taxon>Dictyostelia</taxon>
        <taxon>Dictyosteliales</taxon>
        <taxon>Dictyosteliaceae</taxon>
        <taxon>Dictyostelium</taxon>
    </lineage>
</organism>
<dbReference type="InParanoid" id="F0ZYL3"/>
<evidence type="ECO:0000313" key="2">
    <source>
        <dbReference type="Proteomes" id="UP000001064"/>
    </source>
</evidence>
<accession>F0ZYL3</accession>
<dbReference type="KEGG" id="dpp:DICPUDRAFT_83122"/>
<keyword evidence="2" id="KW-1185">Reference proteome</keyword>
<dbReference type="VEuPathDB" id="AmoebaDB:DICPUDRAFT_83122"/>